<feature type="compositionally biased region" description="Basic and acidic residues" evidence="1">
    <location>
        <begin position="217"/>
        <end position="236"/>
    </location>
</feature>
<dbReference type="OrthoDB" id="10013064at2759"/>
<dbReference type="InterPro" id="IPR035504">
    <property type="entry name" value="MUM1-like_PWWP"/>
</dbReference>
<dbReference type="AlphaFoldDB" id="A0A8S4PRD4"/>
<feature type="region of interest" description="Disordered" evidence="1">
    <location>
        <begin position="366"/>
        <end position="419"/>
    </location>
</feature>
<feature type="compositionally biased region" description="Basic and acidic residues" evidence="1">
    <location>
        <begin position="181"/>
        <end position="191"/>
    </location>
</feature>
<evidence type="ECO:0000256" key="1">
    <source>
        <dbReference type="SAM" id="MobiDB-lite"/>
    </source>
</evidence>
<organism evidence="3 4">
    <name type="scientific">Owenia fusiformis</name>
    <name type="common">Polychaete worm</name>
    <dbReference type="NCBI Taxonomy" id="6347"/>
    <lineage>
        <taxon>Eukaryota</taxon>
        <taxon>Metazoa</taxon>
        <taxon>Spiralia</taxon>
        <taxon>Lophotrochozoa</taxon>
        <taxon>Annelida</taxon>
        <taxon>Polychaeta</taxon>
        <taxon>Sedentaria</taxon>
        <taxon>Canalipalpata</taxon>
        <taxon>Sabellida</taxon>
        <taxon>Oweniida</taxon>
        <taxon>Oweniidae</taxon>
        <taxon>Owenia</taxon>
    </lineage>
</organism>
<dbReference type="InterPro" id="IPR040263">
    <property type="entry name" value="PWP3A_3B_4"/>
</dbReference>
<dbReference type="Pfam" id="PF20884">
    <property type="entry name" value="MUM1-like_PWWP"/>
    <property type="match status" value="1"/>
</dbReference>
<feature type="region of interest" description="Disordered" evidence="1">
    <location>
        <begin position="173"/>
        <end position="251"/>
    </location>
</feature>
<feature type="region of interest" description="Disordered" evidence="1">
    <location>
        <begin position="98"/>
        <end position="160"/>
    </location>
</feature>
<dbReference type="PANTHER" id="PTHR31333:SF6">
    <property type="entry name" value="MUM1 LIKE 1"/>
    <property type="match status" value="1"/>
</dbReference>
<accession>A0A8S4PRD4</accession>
<dbReference type="Gene3D" id="2.30.30.140">
    <property type="match status" value="1"/>
</dbReference>
<evidence type="ECO:0000313" key="4">
    <source>
        <dbReference type="Proteomes" id="UP000749559"/>
    </source>
</evidence>
<feature type="compositionally biased region" description="Basic and acidic residues" evidence="1">
    <location>
        <begin position="377"/>
        <end position="395"/>
    </location>
</feature>
<dbReference type="InterPro" id="IPR000313">
    <property type="entry name" value="PWWP_dom"/>
</dbReference>
<evidence type="ECO:0000313" key="3">
    <source>
        <dbReference type="EMBL" id="CAH1796025.1"/>
    </source>
</evidence>
<dbReference type="Pfam" id="PF20886">
    <property type="entry name" value="PWP3A-B_C"/>
    <property type="match status" value="1"/>
</dbReference>
<feature type="domain" description="PWWP" evidence="2">
    <location>
        <begin position="261"/>
        <end position="317"/>
    </location>
</feature>
<feature type="compositionally biased region" description="Basic residues" evidence="1">
    <location>
        <begin position="109"/>
        <end position="120"/>
    </location>
</feature>
<dbReference type="EMBL" id="CAIIXF020000010">
    <property type="protein sequence ID" value="CAH1796025.1"/>
    <property type="molecule type" value="Genomic_DNA"/>
</dbReference>
<dbReference type="Proteomes" id="UP000749559">
    <property type="component" value="Unassembled WGS sequence"/>
</dbReference>
<dbReference type="PANTHER" id="PTHR31333">
    <property type="entry name" value="PWWP DOMAIN-CONTAINING DNA REPAIR FACTOR 3 FAMILY MEMBER"/>
    <property type="match status" value="1"/>
</dbReference>
<evidence type="ECO:0000259" key="2">
    <source>
        <dbReference type="PROSITE" id="PS50812"/>
    </source>
</evidence>
<name>A0A8S4PRD4_OWEFU</name>
<dbReference type="CDD" id="cd06080">
    <property type="entry name" value="PWWP_MUM1-like"/>
    <property type="match status" value="1"/>
</dbReference>
<reference evidence="3" key="1">
    <citation type="submission" date="2022-03" db="EMBL/GenBank/DDBJ databases">
        <authorList>
            <person name="Martin C."/>
        </authorList>
    </citation>
    <scope>NUCLEOTIDE SEQUENCE</scope>
</reference>
<feature type="compositionally biased region" description="Polar residues" evidence="1">
    <location>
        <begin position="195"/>
        <end position="216"/>
    </location>
</feature>
<sequence length="595" mass="67668">MKIDVYLHMQTMLPVKKFKNISDDGCKIIMVRKSTPRKRTHTSEGATFANEELPIKKICSDFDESAIKPMEHDDGHAVLQDTPNMDIDSPSACITMSKVKRQLDPPARKCGRAPKPKTPKNKTSTTKASTSTGKRRGRPPKPKPIDIDSDSEPKCNSTTKPICRKRKISLSLSFDDNSDNDDNRTEDDGADKPFTNATAPQEQGNEAPAPSQSTITPRRESFDNHIDVDECDKDTSDSDSDSDLVPFSPSKSDISRPVIAKGDLVWVKVKKVPFWPAVVKNVYKKGKRISLAFIGYEKPERYRVNYNKQKVIPYFDVKEEQFNEFKEEALKSHWGSDFENCLNLVEDFVRRRGLGEETRSTLEFFYTDMEESDPSSDEGRELTPERQPSESRLAESGDSEEEGETEEKAAESTPTLSQKALISQSIRTKSGQKLVDFIKTDTRVKDRLMNIKQGKIESQLHQEFSAPEVKKRSKILAGIGPLQEHQVEDVVMFLMEMYPKPPNKSMVCDMNTDIMSYIQSVWYPEAVVFALTKMRGLSYSKAWERFYQGDKQTKEELEVESQILVESAKNIEPEVQARYQLRLDDMERKALGKIL</sequence>
<keyword evidence="4" id="KW-1185">Reference proteome</keyword>
<dbReference type="InterPro" id="IPR048795">
    <property type="entry name" value="PWP3A_3B_4_C"/>
</dbReference>
<dbReference type="SUPFAM" id="SSF63748">
    <property type="entry name" value="Tudor/PWWP/MBT"/>
    <property type="match status" value="1"/>
</dbReference>
<feature type="compositionally biased region" description="Low complexity" evidence="1">
    <location>
        <begin position="121"/>
        <end position="132"/>
    </location>
</feature>
<protein>
    <recommendedName>
        <fullName evidence="2">PWWP domain-containing protein</fullName>
    </recommendedName>
</protein>
<proteinExistence type="predicted"/>
<dbReference type="PROSITE" id="PS50812">
    <property type="entry name" value="PWWP"/>
    <property type="match status" value="1"/>
</dbReference>
<comment type="caution">
    <text evidence="3">The sequence shown here is derived from an EMBL/GenBank/DDBJ whole genome shotgun (WGS) entry which is preliminary data.</text>
</comment>
<gene>
    <name evidence="3" type="ORF">OFUS_LOCUS20481</name>
</gene>